<organism evidence="1 2">
    <name type="scientific">Pseudomonas phage AN14</name>
    <dbReference type="NCBI Taxonomy" id="1868597"/>
    <lineage>
        <taxon>Viruses</taxon>
        <taxon>Duplodnaviria</taxon>
        <taxon>Heunggongvirae</taxon>
        <taxon>Uroviricota</taxon>
        <taxon>Caudoviricetes</taxon>
        <taxon>Mesyanzhinovviridae</taxon>
        <taxon>Rabinowitzvirinae</taxon>
        <taxon>Yuavirus</taxon>
        <taxon>Yuavirus M6</taxon>
        <taxon>Pseudomonas virus M6</taxon>
    </lineage>
</organism>
<sequence length="104" mass="11808">MKFCYQCDAQVTYLFADARCAKCTRLTPEEVRGEPKENPMRQSNDNTVDIECTVKRETDKALLIDHGGESEVWMPKSQIKNVAKNGRTVTLTVTEWIANEKGLI</sequence>
<reference evidence="1 2" key="1">
    <citation type="submission" date="2016-05" db="EMBL/GenBank/DDBJ databases">
        <title>Characterization and complete genome sequence analysis of two novel Pseudomonas aeruginosa bacteriophages from the Lake Baikal.</title>
        <authorList>
            <person name="Kabilov M.R."/>
            <person name="Sykilinda N.N."/>
            <person name="Bondar A.A."/>
            <person name="Gorshkova A.S."/>
            <person name="Kurochkina L.P."/>
            <person name="Mesyanzhinov V.V."/>
            <person name="Drukker V.V."/>
            <person name="Miroshnikov K.A."/>
        </authorList>
    </citation>
    <scope>NUCLEOTIDE SEQUENCE [LARGE SCALE GENOMIC DNA]</scope>
</reference>
<protein>
    <submittedName>
        <fullName evidence="1">Uncharacterized protein</fullName>
    </submittedName>
</protein>
<accession>A0A1B0Z043</accession>
<dbReference type="Proteomes" id="UP000221861">
    <property type="component" value="Segment"/>
</dbReference>
<evidence type="ECO:0000313" key="1">
    <source>
        <dbReference type="EMBL" id="ANO57418.1"/>
    </source>
</evidence>
<evidence type="ECO:0000313" key="2">
    <source>
        <dbReference type="Proteomes" id="UP000221861"/>
    </source>
</evidence>
<gene>
    <name evidence="1" type="ORF">AN14_22</name>
</gene>
<name>A0A1B0Z043_9CAUD</name>
<dbReference type="EMBL" id="KX198613">
    <property type="protein sequence ID" value="ANO57418.1"/>
    <property type="molecule type" value="Genomic_DNA"/>
</dbReference>
<proteinExistence type="predicted"/>